<organism evidence="1 2">
    <name type="scientific">Colletotrichum sublineola</name>
    <name type="common">Sorghum anthracnose fungus</name>
    <dbReference type="NCBI Taxonomy" id="1173701"/>
    <lineage>
        <taxon>Eukaryota</taxon>
        <taxon>Fungi</taxon>
        <taxon>Dikarya</taxon>
        <taxon>Ascomycota</taxon>
        <taxon>Pezizomycotina</taxon>
        <taxon>Sordariomycetes</taxon>
        <taxon>Hypocreomycetidae</taxon>
        <taxon>Glomerellales</taxon>
        <taxon>Glomerellaceae</taxon>
        <taxon>Colletotrichum</taxon>
        <taxon>Colletotrichum graminicola species complex</taxon>
    </lineage>
</organism>
<gene>
    <name evidence="1" type="ORF">CSUB01_10601</name>
</gene>
<proteinExistence type="predicted"/>
<dbReference type="OrthoDB" id="5062850at2759"/>
<dbReference type="Proteomes" id="UP000027238">
    <property type="component" value="Unassembled WGS sequence"/>
</dbReference>
<name>A0A066XLQ0_COLSU</name>
<evidence type="ECO:0000313" key="2">
    <source>
        <dbReference type="Proteomes" id="UP000027238"/>
    </source>
</evidence>
<dbReference type="HOGENOM" id="CLU_038958_0_0_1"/>
<dbReference type="OMA" id="PSTHEIN"/>
<keyword evidence="2" id="KW-1185">Reference proteome</keyword>
<dbReference type="AlphaFoldDB" id="A0A066XLQ0"/>
<dbReference type="eggNOG" id="ENOG502SNVZ">
    <property type="taxonomic scope" value="Eukaryota"/>
</dbReference>
<dbReference type="EMBL" id="JMSE01000649">
    <property type="protein sequence ID" value="KDN68579.1"/>
    <property type="molecule type" value="Genomic_DNA"/>
</dbReference>
<protein>
    <submittedName>
        <fullName evidence="1">Uncharacterized protein</fullName>
    </submittedName>
</protein>
<evidence type="ECO:0000313" key="1">
    <source>
        <dbReference type="EMBL" id="KDN68579.1"/>
    </source>
</evidence>
<sequence>MAASVSQGYTKMLSPTGLKWPSIYPASSDLFTRTTQAPNPTLGPVKAMAGFFVLPREIRDMVYRHYVAVEGGYVCETEDFVAEEMHGLALRTNPIKFSTLSGNDDLGRLARKFHSLIESLNRFRLDMSKSMLGKYTTQEAYGRLKALYPQYTPLLDALRAATPLLPMREVRGTYGEAPSVFRHFVRDVLQIIHSCNPRAIDRMMEAWLVTRRDPGQMHILSVLHCPIEPWIVPAPYDLRQLDFIAHGYSNESLRGDYWKWRFSAASAAIFFLQCLPDTVRTHVRRLIVEEDQVAVAFPESHGRGFIPFCRENPLLRVERRVNIWRNVFQSHYPFYLPAQHQYMRNLGNETPLDSATITCSVSSWITEARALIPSGMPESSYLLVLDGNPVPQLCTRIFQSIVQRDVAWQSAWTECWKQGRIADASWFEARALDSIFGHPQKTAM</sequence>
<reference evidence="2" key="1">
    <citation type="journal article" date="2014" name="Genome Announc.">
        <title>Draft genome sequence of Colletotrichum sublineola, a destructive pathogen of cultivated sorghum.</title>
        <authorList>
            <person name="Baroncelli R."/>
            <person name="Sanz-Martin J.M."/>
            <person name="Rech G.E."/>
            <person name="Sukno S.A."/>
            <person name="Thon M.R."/>
        </authorList>
    </citation>
    <scope>NUCLEOTIDE SEQUENCE [LARGE SCALE GENOMIC DNA]</scope>
    <source>
        <strain evidence="2">TX430BB</strain>
    </source>
</reference>
<accession>A0A066XLQ0</accession>
<comment type="caution">
    <text evidence="1">The sequence shown here is derived from an EMBL/GenBank/DDBJ whole genome shotgun (WGS) entry which is preliminary data.</text>
</comment>